<accession>A0A0L7T4M3</accession>
<protein>
    <submittedName>
        <fullName evidence="1">Uncharacterized protein</fullName>
    </submittedName>
</protein>
<organism evidence="1 4">
    <name type="scientific">Winslowiella iniecta</name>
    <dbReference type="NCBI Taxonomy" id="1560201"/>
    <lineage>
        <taxon>Bacteria</taxon>
        <taxon>Pseudomonadati</taxon>
        <taxon>Pseudomonadota</taxon>
        <taxon>Gammaproteobacteria</taxon>
        <taxon>Enterobacterales</taxon>
        <taxon>Erwiniaceae</taxon>
        <taxon>Winslowiella</taxon>
    </lineage>
</organism>
<sequence length="74" mass="7859">MLSLTIAADSGGSVVAIAGYPGLRRLDARESGKDAENEALLCQMIRSGYNALRAFSSLKEGTEWAGLTRPIDDT</sequence>
<reference evidence="3 4" key="1">
    <citation type="journal article" date="2015" name="Int. J. Syst. Evol. Microbiol.">
        <title>Erwinia iniecta sp. nov., isolated from Russian wheat aphids (Diuraphis noxia).</title>
        <authorList>
            <person name="Campillo T."/>
            <person name="Luna E."/>
            <person name="Portier P."/>
            <person name="Fischer-Le Saux M."/>
            <person name="Lapitan N."/>
            <person name="Tisserat N.A."/>
            <person name="Leach J.E."/>
        </authorList>
    </citation>
    <scope>NUCLEOTIDE SEQUENCE [LARGE SCALE GENOMIC DNA]</scope>
    <source>
        <strain evidence="1 4">B120</strain>
        <strain evidence="2 3">B149</strain>
    </source>
</reference>
<dbReference type="EMBL" id="JRXF01000003">
    <property type="protein sequence ID" value="KOC94730.1"/>
    <property type="molecule type" value="Genomic_DNA"/>
</dbReference>
<dbReference type="AlphaFoldDB" id="A0A0L7T4M3"/>
<proteinExistence type="predicted"/>
<name>A0A0L7T4M3_9GAMM</name>
<gene>
    <name evidence="1" type="ORF">NG42_09585</name>
    <name evidence="2" type="ORF">NG43_02755</name>
</gene>
<dbReference type="Proteomes" id="UP000036851">
    <property type="component" value="Unassembled WGS sequence"/>
</dbReference>
<keyword evidence="4" id="KW-1185">Reference proteome</keyword>
<dbReference type="STRING" id="1560201.NG42_09585"/>
<evidence type="ECO:0000313" key="1">
    <source>
        <dbReference type="EMBL" id="KOC90308.1"/>
    </source>
</evidence>
<comment type="caution">
    <text evidence="1">The sequence shown here is derived from an EMBL/GenBank/DDBJ whole genome shotgun (WGS) entry which is preliminary data.</text>
</comment>
<dbReference type="EMBL" id="JRXE01000011">
    <property type="protein sequence ID" value="KOC90308.1"/>
    <property type="molecule type" value="Genomic_DNA"/>
</dbReference>
<evidence type="ECO:0000313" key="3">
    <source>
        <dbReference type="Proteomes" id="UP000036851"/>
    </source>
</evidence>
<dbReference type="PATRIC" id="fig|1560201.3.peg.2045"/>
<evidence type="ECO:0000313" key="4">
    <source>
        <dbReference type="Proteomes" id="UP000037088"/>
    </source>
</evidence>
<evidence type="ECO:0000313" key="2">
    <source>
        <dbReference type="EMBL" id="KOC94730.1"/>
    </source>
</evidence>
<dbReference type="Proteomes" id="UP000037088">
    <property type="component" value="Unassembled WGS sequence"/>
</dbReference>